<evidence type="ECO:0000256" key="1">
    <source>
        <dbReference type="SAM" id="Phobius"/>
    </source>
</evidence>
<proteinExistence type="predicted"/>
<reference evidence="2 3" key="1">
    <citation type="submission" date="2018-02" db="EMBL/GenBank/DDBJ databases">
        <title>Comparative genomes isolates from brazilian mangrove.</title>
        <authorList>
            <person name="Araujo J.E."/>
            <person name="Taketani R.G."/>
            <person name="Silva M.C.P."/>
            <person name="Loureco M.V."/>
            <person name="Andreote F.D."/>
        </authorList>
    </citation>
    <scope>NUCLEOTIDE SEQUENCE [LARGE SCALE GENOMIC DNA]</scope>
    <source>
        <strain evidence="2 3">Nap-Phe MGV</strain>
    </source>
</reference>
<feature type="transmembrane region" description="Helical" evidence="1">
    <location>
        <begin position="54"/>
        <end position="73"/>
    </location>
</feature>
<dbReference type="Proteomes" id="UP000237819">
    <property type="component" value="Unassembled WGS sequence"/>
</dbReference>
<protein>
    <submittedName>
        <fullName evidence="2">Uncharacterized protein</fullName>
    </submittedName>
</protein>
<dbReference type="EMBL" id="PUHZ01000014">
    <property type="protein sequence ID" value="PQO45573.1"/>
    <property type="molecule type" value="Genomic_DNA"/>
</dbReference>
<organism evidence="2 3">
    <name type="scientific">Blastopirellula marina</name>
    <dbReference type="NCBI Taxonomy" id="124"/>
    <lineage>
        <taxon>Bacteria</taxon>
        <taxon>Pseudomonadati</taxon>
        <taxon>Planctomycetota</taxon>
        <taxon>Planctomycetia</taxon>
        <taxon>Pirellulales</taxon>
        <taxon>Pirellulaceae</taxon>
        <taxon>Blastopirellula</taxon>
    </lineage>
</organism>
<keyword evidence="1" id="KW-0812">Transmembrane</keyword>
<feature type="transmembrane region" description="Helical" evidence="1">
    <location>
        <begin position="21"/>
        <end position="42"/>
    </location>
</feature>
<accession>A0A2S8GMA7</accession>
<keyword evidence="1" id="KW-1133">Transmembrane helix</keyword>
<sequence>MRAGAMDVFHLTDWKETVRTALGRGGHLLAILVAASLAMVYISGGQLLENPAKLVIGGFVLGSILDLMISTTWRNLLSVKCPRRDVSDIA</sequence>
<keyword evidence="1" id="KW-0472">Membrane</keyword>
<comment type="caution">
    <text evidence="2">The sequence shown here is derived from an EMBL/GenBank/DDBJ whole genome shotgun (WGS) entry which is preliminary data.</text>
</comment>
<name>A0A2S8GMA7_9BACT</name>
<evidence type="ECO:0000313" key="2">
    <source>
        <dbReference type="EMBL" id="PQO45573.1"/>
    </source>
</evidence>
<evidence type="ECO:0000313" key="3">
    <source>
        <dbReference type="Proteomes" id="UP000237819"/>
    </source>
</evidence>
<dbReference type="AlphaFoldDB" id="A0A2S8GMA7"/>
<gene>
    <name evidence="2" type="ORF">C5Y93_14125</name>
</gene>